<name>A0A420I4I1_9PEZI</name>
<feature type="region of interest" description="Disordered" evidence="1">
    <location>
        <begin position="1"/>
        <end position="22"/>
    </location>
</feature>
<protein>
    <submittedName>
        <fullName evidence="2">Uncharacterized protein</fullName>
    </submittedName>
</protein>
<proteinExistence type="predicted"/>
<sequence>MELSMHPKDTHTESEQFTPNEATIPTFAPALSSSRALARFEFEAGKGNEGTKVLMVEWRDDEGDSNWLVSWDGKRTVLPAKDKAGDKLMRIYFLLAPDANIPRIVYISRVGVNSQKMQTNPLPAIFPPELGITTQVQKGVLHTIWAKKRLSALQDEIALEMKNGEGVGLEMALREKKWIEDNFGVISKNTPELQSPMAISPVKSQNRQFLPTLKGLSLTTDVSQINNSNLSGEPSSLLMSPESSDIAAPSFTLFNSSGLVPYTTQTKQKCQPTIQNAEIPKQNFSQSSSFNSLDAVAGGTVSMKQVAELDDGLFALKLSPRSSEMTKSPFSVTI</sequence>
<dbReference type="STRING" id="212602.A0A420I4I1"/>
<dbReference type="EMBL" id="MCFK01001771">
    <property type="protein sequence ID" value="RKF64613.1"/>
    <property type="molecule type" value="Genomic_DNA"/>
</dbReference>
<evidence type="ECO:0000313" key="3">
    <source>
        <dbReference type="Proteomes" id="UP000286134"/>
    </source>
</evidence>
<reference evidence="2 3" key="1">
    <citation type="journal article" date="2018" name="BMC Genomics">
        <title>Comparative genome analyses reveal sequence features reflecting distinct modes of host-adaptation between dicot and monocot powdery mildew.</title>
        <authorList>
            <person name="Wu Y."/>
            <person name="Ma X."/>
            <person name="Pan Z."/>
            <person name="Kale S.D."/>
            <person name="Song Y."/>
            <person name="King H."/>
            <person name="Zhang Q."/>
            <person name="Presley C."/>
            <person name="Deng X."/>
            <person name="Wei C.I."/>
            <person name="Xiao S."/>
        </authorList>
    </citation>
    <scope>NUCLEOTIDE SEQUENCE [LARGE SCALE GENOMIC DNA]</scope>
    <source>
        <strain evidence="2">UMSG2</strain>
    </source>
</reference>
<evidence type="ECO:0000313" key="2">
    <source>
        <dbReference type="EMBL" id="RKF64613.1"/>
    </source>
</evidence>
<gene>
    <name evidence="2" type="ORF">OnM2_017016</name>
</gene>
<accession>A0A420I4I1</accession>
<comment type="caution">
    <text evidence="2">The sequence shown here is derived from an EMBL/GenBank/DDBJ whole genome shotgun (WGS) entry which is preliminary data.</text>
</comment>
<dbReference type="OrthoDB" id="5344482at2759"/>
<keyword evidence="3" id="KW-1185">Reference proteome</keyword>
<feature type="compositionally biased region" description="Basic and acidic residues" evidence="1">
    <location>
        <begin position="1"/>
        <end position="14"/>
    </location>
</feature>
<dbReference type="AlphaFoldDB" id="A0A420I4I1"/>
<organism evidence="2 3">
    <name type="scientific">Erysiphe neolycopersici</name>
    <dbReference type="NCBI Taxonomy" id="212602"/>
    <lineage>
        <taxon>Eukaryota</taxon>
        <taxon>Fungi</taxon>
        <taxon>Dikarya</taxon>
        <taxon>Ascomycota</taxon>
        <taxon>Pezizomycotina</taxon>
        <taxon>Leotiomycetes</taxon>
        <taxon>Erysiphales</taxon>
        <taxon>Erysiphaceae</taxon>
        <taxon>Erysiphe</taxon>
    </lineage>
</organism>
<evidence type="ECO:0000256" key="1">
    <source>
        <dbReference type="SAM" id="MobiDB-lite"/>
    </source>
</evidence>
<dbReference type="Proteomes" id="UP000286134">
    <property type="component" value="Unassembled WGS sequence"/>
</dbReference>